<reference evidence="2" key="3">
    <citation type="submission" date="2015-04" db="UniProtKB">
        <authorList>
            <consortium name="EnsemblPlants"/>
        </authorList>
    </citation>
    <scope>IDENTIFICATION</scope>
    <source>
        <strain evidence="2">cv. Jemalong A17</strain>
    </source>
</reference>
<dbReference type="PaxDb" id="3880-AES83117"/>
<name>A0A072UXE7_MEDTR</name>
<organism evidence="1 3">
    <name type="scientific">Medicago truncatula</name>
    <name type="common">Barrel medic</name>
    <name type="synonym">Medicago tribuloides</name>
    <dbReference type="NCBI Taxonomy" id="3880"/>
    <lineage>
        <taxon>Eukaryota</taxon>
        <taxon>Viridiplantae</taxon>
        <taxon>Streptophyta</taxon>
        <taxon>Embryophyta</taxon>
        <taxon>Tracheophyta</taxon>
        <taxon>Spermatophyta</taxon>
        <taxon>Magnoliopsida</taxon>
        <taxon>eudicotyledons</taxon>
        <taxon>Gunneridae</taxon>
        <taxon>Pentapetalae</taxon>
        <taxon>rosids</taxon>
        <taxon>fabids</taxon>
        <taxon>Fabales</taxon>
        <taxon>Fabaceae</taxon>
        <taxon>Papilionoideae</taxon>
        <taxon>50 kb inversion clade</taxon>
        <taxon>NPAAA clade</taxon>
        <taxon>Hologalegina</taxon>
        <taxon>IRL clade</taxon>
        <taxon>Trifolieae</taxon>
        <taxon>Medicago</taxon>
    </lineage>
</organism>
<evidence type="ECO:0000313" key="2">
    <source>
        <dbReference type="EnsemblPlants" id="KEH34474"/>
    </source>
</evidence>
<keyword evidence="3" id="KW-1185">Reference proteome</keyword>
<accession>A0A072UXE7</accession>
<reference evidence="1 3" key="2">
    <citation type="journal article" date="2014" name="BMC Genomics">
        <title>An improved genome release (version Mt4.0) for the model legume Medicago truncatula.</title>
        <authorList>
            <person name="Tang H."/>
            <person name="Krishnakumar V."/>
            <person name="Bidwell S."/>
            <person name="Rosen B."/>
            <person name="Chan A."/>
            <person name="Zhou S."/>
            <person name="Gentzbittel L."/>
            <person name="Childs K.L."/>
            <person name="Yandell M."/>
            <person name="Gundlach H."/>
            <person name="Mayer K.F."/>
            <person name="Schwartz D.C."/>
            <person name="Town C.D."/>
        </authorList>
    </citation>
    <scope>GENOME REANNOTATION</scope>
    <source>
        <strain evidence="1">A17</strain>
        <strain evidence="2 3">cv. Jemalong A17</strain>
    </source>
</reference>
<dbReference type="Proteomes" id="UP000002051">
    <property type="component" value="Chromosome 3"/>
</dbReference>
<evidence type="ECO:0000313" key="3">
    <source>
        <dbReference type="Proteomes" id="UP000002051"/>
    </source>
</evidence>
<dbReference type="HOGENOM" id="CLU_1211355_0_0_1"/>
<dbReference type="EMBL" id="CM001219">
    <property type="protein sequence ID" value="KEH34474.1"/>
    <property type="molecule type" value="Genomic_DNA"/>
</dbReference>
<protein>
    <submittedName>
        <fullName evidence="1 2">Uncharacterized protein</fullName>
    </submittedName>
</protein>
<proteinExistence type="predicted"/>
<dbReference type="EnsemblPlants" id="KEH34474">
    <property type="protein sequence ID" value="KEH34474"/>
    <property type="gene ID" value="MTR_3g467050"/>
</dbReference>
<evidence type="ECO:0000313" key="1">
    <source>
        <dbReference type="EMBL" id="KEH34474.1"/>
    </source>
</evidence>
<dbReference type="AlphaFoldDB" id="A0A072UXE7"/>
<reference evidence="1 3" key="1">
    <citation type="journal article" date="2011" name="Nature">
        <title>The Medicago genome provides insight into the evolution of rhizobial symbioses.</title>
        <authorList>
            <person name="Young N.D."/>
            <person name="Debelle F."/>
            <person name="Oldroyd G.E."/>
            <person name="Geurts R."/>
            <person name="Cannon S.B."/>
            <person name="Udvardi M.K."/>
            <person name="Benedito V.A."/>
            <person name="Mayer K.F."/>
            <person name="Gouzy J."/>
            <person name="Schoof H."/>
            <person name="Van de Peer Y."/>
            <person name="Proost S."/>
            <person name="Cook D.R."/>
            <person name="Meyers B.C."/>
            <person name="Spannagl M."/>
            <person name="Cheung F."/>
            <person name="De Mita S."/>
            <person name="Krishnakumar V."/>
            <person name="Gundlach H."/>
            <person name="Zhou S."/>
            <person name="Mudge J."/>
            <person name="Bharti A.K."/>
            <person name="Murray J.D."/>
            <person name="Naoumkina M.A."/>
            <person name="Rosen B."/>
            <person name="Silverstein K.A."/>
            <person name="Tang H."/>
            <person name="Rombauts S."/>
            <person name="Zhao P.X."/>
            <person name="Zhou P."/>
            <person name="Barbe V."/>
            <person name="Bardou P."/>
            <person name="Bechner M."/>
            <person name="Bellec A."/>
            <person name="Berger A."/>
            <person name="Berges H."/>
            <person name="Bidwell S."/>
            <person name="Bisseling T."/>
            <person name="Choisne N."/>
            <person name="Couloux A."/>
            <person name="Denny R."/>
            <person name="Deshpande S."/>
            <person name="Dai X."/>
            <person name="Doyle J.J."/>
            <person name="Dudez A.M."/>
            <person name="Farmer A.D."/>
            <person name="Fouteau S."/>
            <person name="Franken C."/>
            <person name="Gibelin C."/>
            <person name="Gish J."/>
            <person name="Goldstein S."/>
            <person name="Gonzalez A.J."/>
            <person name="Green P.J."/>
            <person name="Hallab A."/>
            <person name="Hartog M."/>
            <person name="Hua A."/>
            <person name="Humphray S.J."/>
            <person name="Jeong D.H."/>
            <person name="Jing Y."/>
            <person name="Jocker A."/>
            <person name="Kenton S.M."/>
            <person name="Kim D.J."/>
            <person name="Klee K."/>
            <person name="Lai H."/>
            <person name="Lang C."/>
            <person name="Lin S."/>
            <person name="Macmil S.L."/>
            <person name="Magdelenat G."/>
            <person name="Matthews L."/>
            <person name="McCorrison J."/>
            <person name="Monaghan E.L."/>
            <person name="Mun J.H."/>
            <person name="Najar F.Z."/>
            <person name="Nicholson C."/>
            <person name="Noirot C."/>
            <person name="O'Bleness M."/>
            <person name="Paule C.R."/>
            <person name="Poulain J."/>
            <person name="Prion F."/>
            <person name="Qin B."/>
            <person name="Qu C."/>
            <person name="Retzel E.F."/>
            <person name="Riddle C."/>
            <person name="Sallet E."/>
            <person name="Samain S."/>
            <person name="Samson N."/>
            <person name="Sanders I."/>
            <person name="Saurat O."/>
            <person name="Scarpelli C."/>
            <person name="Schiex T."/>
            <person name="Segurens B."/>
            <person name="Severin A.J."/>
            <person name="Sherrier D.J."/>
            <person name="Shi R."/>
            <person name="Sims S."/>
            <person name="Singer S.R."/>
            <person name="Sinharoy S."/>
            <person name="Sterck L."/>
            <person name="Viollet A."/>
            <person name="Wang B.B."/>
            <person name="Wang K."/>
            <person name="Wang M."/>
            <person name="Wang X."/>
            <person name="Warfsmann J."/>
            <person name="Weissenbach J."/>
            <person name="White D.D."/>
            <person name="White J.D."/>
            <person name="Wiley G.B."/>
            <person name="Wincker P."/>
            <person name="Xing Y."/>
            <person name="Yang L."/>
            <person name="Yao Z."/>
            <person name="Ying F."/>
            <person name="Zhai J."/>
            <person name="Zhou L."/>
            <person name="Zuber A."/>
            <person name="Denarie J."/>
            <person name="Dixon R.A."/>
            <person name="May G.D."/>
            <person name="Schwartz D.C."/>
            <person name="Rogers J."/>
            <person name="Quetier F."/>
            <person name="Town C.D."/>
            <person name="Roe B.A."/>
        </authorList>
    </citation>
    <scope>NUCLEOTIDE SEQUENCE [LARGE SCALE GENOMIC DNA]</scope>
    <source>
        <strain evidence="1">A17</strain>
        <strain evidence="2 3">cv. Jemalong A17</strain>
    </source>
</reference>
<sequence length="229" mass="25362">MFQAPTSFSQMKIPSVMPQMIPLQKALPLEKVSDFPRKKDKKYASLDVAVANNISIAKRGVHRLNKKLKYIGVLDINKGEDLKEVEAGLRKLDAEIMAMNVMVLVVVDMLGAARVLVTSVGRHMKDLCHGHCHHRRNLCHLHIHGLVAEKALLSPNNSMVHTALGVEEGLLSKETVDIKVSEVEMMVVQGTHAPPPQSKSSLRFPLILGKGSYDQKCVVLANLFFCRVT</sequence>
<gene>
    <name evidence="1" type="ordered locus">MTR_3g467050</name>
</gene>